<reference evidence="1" key="2">
    <citation type="submission" date="2021-09" db="EMBL/GenBank/DDBJ databases">
        <authorList>
            <person name="Jia N."/>
            <person name="Wang J."/>
            <person name="Shi W."/>
            <person name="Du L."/>
            <person name="Sun Y."/>
            <person name="Zhan W."/>
            <person name="Jiang J."/>
            <person name="Wang Q."/>
            <person name="Zhang B."/>
            <person name="Ji P."/>
            <person name="Sakyi L.B."/>
            <person name="Cui X."/>
            <person name="Yuan T."/>
            <person name="Jiang B."/>
            <person name="Yang W."/>
            <person name="Lam T.T.-Y."/>
            <person name="Chang Q."/>
            <person name="Ding S."/>
            <person name="Wang X."/>
            <person name="Zhu J."/>
            <person name="Ruan X."/>
            <person name="Zhao L."/>
            <person name="Wei J."/>
            <person name="Que T."/>
            <person name="Du C."/>
            <person name="Cheng J."/>
            <person name="Dai P."/>
            <person name="Han X."/>
            <person name="Huang E."/>
            <person name="Gao Y."/>
            <person name="Liu J."/>
            <person name="Shao H."/>
            <person name="Ye R."/>
            <person name="Li L."/>
            <person name="Wei W."/>
            <person name="Wang X."/>
            <person name="Wang C."/>
            <person name="Huo Q."/>
            <person name="Li W."/>
            <person name="Guo W."/>
            <person name="Chen H."/>
            <person name="Chen S."/>
            <person name="Zhou L."/>
            <person name="Zhou L."/>
            <person name="Ni X."/>
            <person name="Tian J."/>
            <person name="Zhou Y."/>
            <person name="Sheng Y."/>
            <person name="Liu T."/>
            <person name="Pan Y."/>
            <person name="Xia L."/>
            <person name="Li J."/>
            <person name="Zhao F."/>
            <person name="Cao W."/>
        </authorList>
    </citation>
    <scope>NUCLEOTIDE SEQUENCE</scope>
    <source>
        <strain evidence="1">Rsan-2018</strain>
        <tissue evidence="1">Larvae</tissue>
    </source>
</reference>
<dbReference type="AlphaFoldDB" id="A0A9D4SQX2"/>
<dbReference type="Proteomes" id="UP000821837">
    <property type="component" value="Chromosome 8"/>
</dbReference>
<comment type="caution">
    <text evidence="1">The sequence shown here is derived from an EMBL/GenBank/DDBJ whole genome shotgun (WGS) entry which is preliminary data.</text>
</comment>
<keyword evidence="2" id="KW-1185">Reference proteome</keyword>
<reference evidence="1" key="1">
    <citation type="journal article" date="2020" name="Cell">
        <title>Large-Scale Comparative Analyses of Tick Genomes Elucidate Their Genetic Diversity and Vector Capacities.</title>
        <authorList>
            <consortium name="Tick Genome and Microbiome Consortium (TIGMIC)"/>
            <person name="Jia N."/>
            <person name="Wang J."/>
            <person name="Shi W."/>
            <person name="Du L."/>
            <person name="Sun Y."/>
            <person name="Zhan W."/>
            <person name="Jiang J.F."/>
            <person name="Wang Q."/>
            <person name="Zhang B."/>
            <person name="Ji P."/>
            <person name="Bell-Sakyi L."/>
            <person name="Cui X.M."/>
            <person name="Yuan T.T."/>
            <person name="Jiang B.G."/>
            <person name="Yang W.F."/>
            <person name="Lam T.T."/>
            <person name="Chang Q.C."/>
            <person name="Ding S.J."/>
            <person name="Wang X.J."/>
            <person name="Zhu J.G."/>
            <person name="Ruan X.D."/>
            <person name="Zhao L."/>
            <person name="Wei J.T."/>
            <person name="Ye R.Z."/>
            <person name="Que T.C."/>
            <person name="Du C.H."/>
            <person name="Zhou Y.H."/>
            <person name="Cheng J.X."/>
            <person name="Dai P.F."/>
            <person name="Guo W.B."/>
            <person name="Han X.H."/>
            <person name="Huang E.J."/>
            <person name="Li L.F."/>
            <person name="Wei W."/>
            <person name="Gao Y.C."/>
            <person name="Liu J.Z."/>
            <person name="Shao H.Z."/>
            <person name="Wang X."/>
            <person name="Wang C.C."/>
            <person name="Yang T.C."/>
            <person name="Huo Q.B."/>
            <person name="Li W."/>
            <person name="Chen H.Y."/>
            <person name="Chen S.E."/>
            <person name="Zhou L.G."/>
            <person name="Ni X.B."/>
            <person name="Tian J.H."/>
            <person name="Sheng Y."/>
            <person name="Liu T."/>
            <person name="Pan Y.S."/>
            <person name="Xia L.Y."/>
            <person name="Li J."/>
            <person name="Zhao F."/>
            <person name="Cao W.C."/>
        </authorList>
    </citation>
    <scope>NUCLEOTIDE SEQUENCE</scope>
    <source>
        <strain evidence="1">Rsan-2018</strain>
    </source>
</reference>
<proteinExistence type="predicted"/>
<dbReference type="EMBL" id="JABSTV010001254">
    <property type="protein sequence ID" value="KAH7939637.1"/>
    <property type="molecule type" value="Genomic_DNA"/>
</dbReference>
<name>A0A9D4SQX2_RHISA</name>
<gene>
    <name evidence="1" type="ORF">HPB52_015531</name>
</gene>
<sequence>MMKLFHPDVRELCDVLYSPLDTSPHQHLQTKALQRFMPSERARLQQLLAERDMGDRRPSQLLRRMR</sequence>
<organism evidence="1 2">
    <name type="scientific">Rhipicephalus sanguineus</name>
    <name type="common">Brown dog tick</name>
    <name type="synonym">Ixodes sanguineus</name>
    <dbReference type="NCBI Taxonomy" id="34632"/>
    <lineage>
        <taxon>Eukaryota</taxon>
        <taxon>Metazoa</taxon>
        <taxon>Ecdysozoa</taxon>
        <taxon>Arthropoda</taxon>
        <taxon>Chelicerata</taxon>
        <taxon>Arachnida</taxon>
        <taxon>Acari</taxon>
        <taxon>Parasitiformes</taxon>
        <taxon>Ixodida</taxon>
        <taxon>Ixodoidea</taxon>
        <taxon>Ixodidae</taxon>
        <taxon>Rhipicephalinae</taxon>
        <taxon>Rhipicephalus</taxon>
        <taxon>Rhipicephalus</taxon>
    </lineage>
</organism>
<dbReference type="VEuPathDB" id="VectorBase:RSAN_038529"/>
<evidence type="ECO:0000313" key="2">
    <source>
        <dbReference type="Proteomes" id="UP000821837"/>
    </source>
</evidence>
<accession>A0A9D4SQX2</accession>
<evidence type="ECO:0000313" key="1">
    <source>
        <dbReference type="EMBL" id="KAH7939637.1"/>
    </source>
</evidence>
<protein>
    <submittedName>
        <fullName evidence="1">Uncharacterized protein</fullName>
    </submittedName>
</protein>